<dbReference type="EMBL" id="CAJNIZ010004139">
    <property type="protein sequence ID" value="CAE7229369.1"/>
    <property type="molecule type" value="Genomic_DNA"/>
</dbReference>
<name>A0A812KFE1_SYMPI</name>
<dbReference type="OrthoDB" id="439993at2759"/>
<feature type="region of interest" description="Disordered" evidence="3">
    <location>
        <begin position="28"/>
        <end position="73"/>
    </location>
</feature>
<evidence type="ECO:0000256" key="3">
    <source>
        <dbReference type="SAM" id="MobiDB-lite"/>
    </source>
</evidence>
<evidence type="ECO:0000313" key="6">
    <source>
        <dbReference type="Proteomes" id="UP000649617"/>
    </source>
</evidence>
<evidence type="ECO:0000256" key="2">
    <source>
        <dbReference type="PROSITE-ProRule" id="PRU00332"/>
    </source>
</evidence>
<proteinExistence type="predicted"/>
<dbReference type="InterPro" id="IPR036390">
    <property type="entry name" value="WH_DNA-bd_sf"/>
</dbReference>
<dbReference type="AlphaFoldDB" id="A0A812KFE1"/>
<dbReference type="SUPFAM" id="SSF46785">
    <property type="entry name" value="Winged helix' DNA-binding domain"/>
    <property type="match status" value="1"/>
</dbReference>
<dbReference type="InterPro" id="IPR006630">
    <property type="entry name" value="La_HTH"/>
</dbReference>
<gene>
    <name evidence="5" type="ORF">SPIL2461_LOCUS3400</name>
</gene>
<dbReference type="Gene3D" id="1.10.10.10">
    <property type="entry name" value="Winged helix-like DNA-binding domain superfamily/Winged helix DNA-binding domain"/>
    <property type="match status" value="1"/>
</dbReference>
<feature type="domain" description="HTH La-type RNA-binding" evidence="4">
    <location>
        <begin position="81"/>
        <end position="135"/>
    </location>
</feature>
<dbReference type="InterPro" id="IPR036388">
    <property type="entry name" value="WH-like_DNA-bd_sf"/>
</dbReference>
<comment type="caution">
    <text evidence="5">The sequence shown here is derived from an EMBL/GenBank/DDBJ whole genome shotgun (WGS) entry which is preliminary data.</text>
</comment>
<protein>
    <recommendedName>
        <fullName evidence="4">HTH La-type RNA-binding domain-containing protein</fullName>
    </recommendedName>
</protein>
<dbReference type="PROSITE" id="PS50961">
    <property type="entry name" value="HTH_LA"/>
    <property type="match status" value="1"/>
</dbReference>
<dbReference type="GO" id="GO:0003723">
    <property type="term" value="F:RNA binding"/>
    <property type="evidence" value="ECO:0007669"/>
    <property type="project" value="UniProtKB-UniRule"/>
</dbReference>
<evidence type="ECO:0000256" key="1">
    <source>
        <dbReference type="ARBA" id="ARBA00022884"/>
    </source>
</evidence>
<dbReference type="Proteomes" id="UP000649617">
    <property type="component" value="Unassembled WGS sequence"/>
</dbReference>
<accession>A0A812KFE1</accession>
<keyword evidence="1 2" id="KW-0694">RNA-binding</keyword>
<evidence type="ECO:0000259" key="4">
    <source>
        <dbReference type="PROSITE" id="PS50961"/>
    </source>
</evidence>
<feature type="compositionally biased region" description="Polar residues" evidence="3">
    <location>
        <begin position="28"/>
        <end position="38"/>
    </location>
</feature>
<reference evidence="5" key="1">
    <citation type="submission" date="2021-02" db="EMBL/GenBank/DDBJ databases">
        <authorList>
            <person name="Dougan E. K."/>
            <person name="Rhodes N."/>
            <person name="Thang M."/>
            <person name="Chan C."/>
        </authorList>
    </citation>
    <scope>NUCLEOTIDE SEQUENCE</scope>
</reference>
<evidence type="ECO:0000313" key="5">
    <source>
        <dbReference type="EMBL" id="CAE7229369.1"/>
    </source>
</evidence>
<organism evidence="5 6">
    <name type="scientific">Symbiodinium pilosum</name>
    <name type="common">Dinoflagellate</name>
    <dbReference type="NCBI Taxonomy" id="2952"/>
    <lineage>
        <taxon>Eukaryota</taxon>
        <taxon>Sar</taxon>
        <taxon>Alveolata</taxon>
        <taxon>Dinophyceae</taxon>
        <taxon>Suessiales</taxon>
        <taxon>Symbiodiniaceae</taxon>
        <taxon>Symbiodinium</taxon>
    </lineage>
</organism>
<keyword evidence="6" id="KW-1185">Reference proteome</keyword>
<sequence length="135" mass="16035">MEAEGFVRWRVKEDDDLDDALAEYQDLVHQSETGTLQTRQEDEEEDEEQAAHPRKRRRRLDKEAAAAGRAPCAKEVDLHSKAQRARFLRVVRRQVEYYFSDINLKRDWFFQEKIAAEPEPGWLELRWIMCLGKKS</sequence>
<dbReference type="Pfam" id="PF05383">
    <property type="entry name" value="La"/>
    <property type="match status" value="1"/>
</dbReference>